<dbReference type="RefSeq" id="WP_113290565.1">
    <property type="nucleotide sequence ID" value="NZ_QNTQ01000018.1"/>
</dbReference>
<dbReference type="NCBIfam" id="NF005699">
    <property type="entry name" value="PRK07509.1"/>
    <property type="match status" value="1"/>
</dbReference>
<dbReference type="InterPro" id="IPR014748">
    <property type="entry name" value="Enoyl-CoA_hydra_C"/>
</dbReference>
<dbReference type="EMBL" id="QNTQ01000018">
    <property type="protein sequence ID" value="RBI83393.1"/>
    <property type="molecule type" value="Genomic_DNA"/>
</dbReference>
<dbReference type="Gene3D" id="3.90.226.10">
    <property type="entry name" value="2-enoyl-CoA Hydratase, Chain A, domain 1"/>
    <property type="match status" value="1"/>
</dbReference>
<evidence type="ECO:0000256" key="2">
    <source>
        <dbReference type="ARBA" id="ARBA00005254"/>
    </source>
</evidence>
<evidence type="ECO:0000313" key="6">
    <source>
        <dbReference type="EMBL" id="RBI83393.1"/>
    </source>
</evidence>
<evidence type="ECO:0000256" key="4">
    <source>
        <dbReference type="ARBA" id="ARBA00023098"/>
    </source>
</evidence>
<evidence type="ECO:0000256" key="5">
    <source>
        <dbReference type="ARBA" id="ARBA00023235"/>
    </source>
</evidence>
<dbReference type="InterPro" id="IPR045002">
    <property type="entry name" value="Ech1-like"/>
</dbReference>
<dbReference type="GO" id="GO:0016853">
    <property type="term" value="F:isomerase activity"/>
    <property type="evidence" value="ECO:0007669"/>
    <property type="project" value="UniProtKB-KW"/>
</dbReference>
<accession>A0A365U5J0</accession>
<dbReference type="InterPro" id="IPR001753">
    <property type="entry name" value="Enoyl-CoA_hydra/iso"/>
</dbReference>
<dbReference type="PANTHER" id="PTHR43149:SF1">
    <property type="entry name" value="DELTA(3,5)-DELTA(2,4)-DIENOYL-COA ISOMERASE, MITOCHONDRIAL"/>
    <property type="match status" value="1"/>
</dbReference>
<comment type="pathway">
    <text evidence="1">Lipid metabolism; fatty acid beta-oxidation.</text>
</comment>
<dbReference type="OrthoDB" id="9781757at2"/>
<organism evidence="6 7">
    <name type="scientific">Rhodosalinus halophilus</name>
    <dbReference type="NCBI Taxonomy" id="2259333"/>
    <lineage>
        <taxon>Bacteria</taxon>
        <taxon>Pseudomonadati</taxon>
        <taxon>Pseudomonadota</taxon>
        <taxon>Alphaproteobacteria</taxon>
        <taxon>Rhodobacterales</taxon>
        <taxon>Paracoccaceae</taxon>
        <taxon>Rhodosalinus</taxon>
    </lineage>
</organism>
<dbReference type="PANTHER" id="PTHR43149">
    <property type="entry name" value="ENOYL-COA HYDRATASE"/>
    <property type="match status" value="1"/>
</dbReference>
<reference evidence="6 7" key="1">
    <citation type="submission" date="2018-07" db="EMBL/GenBank/DDBJ databases">
        <title>Rhodosalinus sp. strain E84T genomic sequence and assembly.</title>
        <authorList>
            <person name="Liu Z.-W."/>
            <person name="Lu D.-C."/>
        </authorList>
    </citation>
    <scope>NUCLEOTIDE SEQUENCE [LARGE SCALE GENOMIC DNA]</scope>
    <source>
        <strain evidence="6 7">E84</strain>
    </source>
</reference>
<evidence type="ECO:0000256" key="3">
    <source>
        <dbReference type="ARBA" id="ARBA00022832"/>
    </source>
</evidence>
<evidence type="ECO:0000313" key="7">
    <source>
        <dbReference type="Proteomes" id="UP000253370"/>
    </source>
</evidence>
<dbReference type="Proteomes" id="UP000253370">
    <property type="component" value="Unassembled WGS sequence"/>
</dbReference>
<keyword evidence="7" id="KW-1185">Reference proteome</keyword>
<sequence length="261" mass="27514">MARVTVEIADHVARVTLARPEKLNAVDPEMLEAIIAAGSEVDRDDVRAVVLAGEGRAFCAGLDFASFAAMGGLDPREMVLPRTHGDTNRWQQAAMVWHRLPVPVIAALHGQVYGAGLQIAAGADIRIAAPDAELAVMEMKWGLVPDMGGMVLLPRLVRSDVLRRLTYTARPVGGDEALALGLVTELAEDPAAAAQALAHEVAGRSPSAVRAAKRLIAVAESGVEAAEVLMAESREQAGLIGGADQMEAVAANLARRPPRFE</sequence>
<comment type="caution">
    <text evidence="6">The sequence shown here is derived from an EMBL/GenBank/DDBJ whole genome shotgun (WGS) entry which is preliminary data.</text>
</comment>
<dbReference type="Pfam" id="PF00378">
    <property type="entry name" value="ECH_1"/>
    <property type="match status" value="1"/>
</dbReference>
<dbReference type="UniPathway" id="UPA00659"/>
<proteinExistence type="inferred from homology"/>
<protein>
    <submittedName>
        <fullName evidence="6">Crotonase/enoyl-CoA hydratase family protein</fullName>
    </submittedName>
</protein>
<keyword evidence="5" id="KW-0413">Isomerase</keyword>
<dbReference type="Gene3D" id="1.10.12.10">
    <property type="entry name" value="Lyase 2-enoyl-coa Hydratase, Chain A, domain 2"/>
    <property type="match status" value="1"/>
</dbReference>
<keyword evidence="3" id="KW-0276">Fatty acid metabolism</keyword>
<evidence type="ECO:0000256" key="1">
    <source>
        <dbReference type="ARBA" id="ARBA00005005"/>
    </source>
</evidence>
<dbReference type="CDD" id="cd06558">
    <property type="entry name" value="crotonase-like"/>
    <property type="match status" value="1"/>
</dbReference>
<keyword evidence="4" id="KW-0443">Lipid metabolism</keyword>
<gene>
    <name evidence="6" type="ORF">DRV85_16260</name>
</gene>
<dbReference type="GO" id="GO:0006635">
    <property type="term" value="P:fatty acid beta-oxidation"/>
    <property type="evidence" value="ECO:0007669"/>
    <property type="project" value="UniProtKB-UniPathway"/>
</dbReference>
<name>A0A365U5J0_9RHOB</name>
<comment type="similarity">
    <text evidence="2">Belongs to the enoyl-CoA hydratase/isomerase family.</text>
</comment>
<dbReference type="SUPFAM" id="SSF52096">
    <property type="entry name" value="ClpP/crotonase"/>
    <property type="match status" value="1"/>
</dbReference>
<dbReference type="AlphaFoldDB" id="A0A365U5J0"/>
<dbReference type="InterPro" id="IPR029045">
    <property type="entry name" value="ClpP/crotonase-like_dom_sf"/>
</dbReference>